<keyword evidence="3" id="KW-0813">Transport</keyword>
<feature type="transmembrane region" description="Helical" evidence="10">
    <location>
        <begin position="149"/>
        <end position="172"/>
    </location>
</feature>
<feature type="transmembrane region" description="Helical" evidence="10">
    <location>
        <begin position="241"/>
        <end position="259"/>
    </location>
</feature>
<proteinExistence type="inferred from homology"/>
<dbReference type="EMBL" id="KV748552">
    <property type="protein sequence ID" value="OCL14651.1"/>
    <property type="molecule type" value="Genomic_DNA"/>
</dbReference>
<dbReference type="SFLD" id="SFLDG01168">
    <property type="entry name" value="Ferric_reductase_subgroup_(FRE"/>
    <property type="match status" value="1"/>
</dbReference>
<dbReference type="Proteomes" id="UP000250140">
    <property type="component" value="Unassembled WGS sequence"/>
</dbReference>
<evidence type="ECO:0000313" key="12">
    <source>
        <dbReference type="EMBL" id="OCL14651.1"/>
    </source>
</evidence>
<dbReference type="Pfam" id="PF01794">
    <property type="entry name" value="Ferric_reduct"/>
    <property type="match status" value="1"/>
</dbReference>
<evidence type="ECO:0000256" key="1">
    <source>
        <dbReference type="ARBA" id="ARBA00004141"/>
    </source>
</evidence>
<feature type="transmembrane region" description="Helical" evidence="10">
    <location>
        <begin position="410"/>
        <end position="431"/>
    </location>
</feature>
<evidence type="ECO:0000256" key="3">
    <source>
        <dbReference type="ARBA" id="ARBA00022448"/>
    </source>
</evidence>
<dbReference type="OrthoDB" id="4494341at2759"/>
<dbReference type="InterPro" id="IPR013130">
    <property type="entry name" value="Fe3_Rdtase_TM_dom"/>
</dbReference>
<keyword evidence="7" id="KW-0560">Oxidoreductase</keyword>
<protein>
    <recommendedName>
        <fullName evidence="11">FAD-binding FR-type domain-containing protein</fullName>
    </recommendedName>
</protein>
<dbReference type="GO" id="GO:0006826">
    <property type="term" value="P:iron ion transport"/>
    <property type="evidence" value="ECO:0007669"/>
    <property type="project" value="TreeGrafter"/>
</dbReference>
<comment type="similarity">
    <text evidence="2">Belongs to the ferric reductase (FRE) family.</text>
</comment>
<evidence type="ECO:0000256" key="9">
    <source>
        <dbReference type="ARBA" id="ARBA00023136"/>
    </source>
</evidence>
<dbReference type="Gene3D" id="3.40.50.80">
    <property type="entry name" value="Nucleotide-binding domain of ferredoxin-NADP reductase (FNR) module"/>
    <property type="match status" value="1"/>
</dbReference>
<feature type="domain" description="FAD-binding FR-type" evidence="11">
    <location>
        <begin position="434"/>
        <end position="564"/>
    </location>
</feature>
<evidence type="ECO:0000313" key="13">
    <source>
        <dbReference type="Proteomes" id="UP000250140"/>
    </source>
</evidence>
<reference evidence="12 13" key="1">
    <citation type="journal article" date="2016" name="Nat. Commun.">
        <title>Ectomycorrhizal ecology is imprinted in the genome of the dominant symbiotic fungus Cenococcum geophilum.</title>
        <authorList>
            <consortium name="DOE Joint Genome Institute"/>
            <person name="Peter M."/>
            <person name="Kohler A."/>
            <person name="Ohm R.A."/>
            <person name="Kuo A."/>
            <person name="Krutzmann J."/>
            <person name="Morin E."/>
            <person name="Arend M."/>
            <person name="Barry K.W."/>
            <person name="Binder M."/>
            <person name="Choi C."/>
            <person name="Clum A."/>
            <person name="Copeland A."/>
            <person name="Grisel N."/>
            <person name="Haridas S."/>
            <person name="Kipfer T."/>
            <person name="LaButti K."/>
            <person name="Lindquist E."/>
            <person name="Lipzen A."/>
            <person name="Maire R."/>
            <person name="Meier B."/>
            <person name="Mihaltcheva S."/>
            <person name="Molinier V."/>
            <person name="Murat C."/>
            <person name="Poggeler S."/>
            <person name="Quandt C.A."/>
            <person name="Sperisen C."/>
            <person name="Tritt A."/>
            <person name="Tisserant E."/>
            <person name="Crous P.W."/>
            <person name="Henrissat B."/>
            <person name="Nehls U."/>
            <person name="Egli S."/>
            <person name="Spatafora J.W."/>
            <person name="Grigoriev I.V."/>
            <person name="Martin F.M."/>
        </authorList>
    </citation>
    <scope>NUCLEOTIDE SEQUENCE [LARGE SCALE GENOMIC DNA]</scope>
    <source>
        <strain evidence="12 13">CBS 207.34</strain>
    </source>
</reference>
<keyword evidence="4 10" id="KW-0812">Transmembrane</keyword>
<evidence type="ECO:0000256" key="4">
    <source>
        <dbReference type="ARBA" id="ARBA00022692"/>
    </source>
</evidence>
<organism evidence="12 13">
    <name type="scientific">Glonium stellatum</name>
    <dbReference type="NCBI Taxonomy" id="574774"/>
    <lineage>
        <taxon>Eukaryota</taxon>
        <taxon>Fungi</taxon>
        <taxon>Dikarya</taxon>
        <taxon>Ascomycota</taxon>
        <taxon>Pezizomycotina</taxon>
        <taxon>Dothideomycetes</taxon>
        <taxon>Pleosporomycetidae</taxon>
        <taxon>Gloniales</taxon>
        <taxon>Gloniaceae</taxon>
        <taxon>Glonium</taxon>
    </lineage>
</organism>
<keyword evidence="13" id="KW-1185">Reference proteome</keyword>
<evidence type="ECO:0000256" key="2">
    <source>
        <dbReference type="ARBA" id="ARBA00006278"/>
    </source>
</evidence>
<dbReference type="Pfam" id="PF08030">
    <property type="entry name" value="NAD_binding_6"/>
    <property type="match status" value="1"/>
</dbReference>
<evidence type="ECO:0000256" key="5">
    <source>
        <dbReference type="ARBA" id="ARBA00022982"/>
    </source>
</evidence>
<dbReference type="SUPFAM" id="SSF52343">
    <property type="entry name" value="Ferredoxin reductase-like, C-terminal NADP-linked domain"/>
    <property type="match status" value="1"/>
</dbReference>
<dbReference type="PROSITE" id="PS51384">
    <property type="entry name" value="FAD_FR"/>
    <property type="match status" value="1"/>
</dbReference>
<evidence type="ECO:0000256" key="10">
    <source>
        <dbReference type="SAM" id="Phobius"/>
    </source>
</evidence>
<keyword evidence="9 10" id="KW-0472">Membrane</keyword>
<feature type="transmembrane region" description="Helical" evidence="10">
    <location>
        <begin position="271"/>
        <end position="292"/>
    </location>
</feature>
<dbReference type="PANTHER" id="PTHR32361">
    <property type="entry name" value="FERRIC/CUPRIC REDUCTASE TRANSMEMBRANE COMPONENT"/>
    <property type="match status" value="1"/>
</dbReference>
<dbReference type="InterPro" id="IPR013112">
    <property type="entry name" value="FAD-bd_8"/>
</dbReference>
<evidence type="ECO:0000256" key="7">
    <source>
        <dbReference type="ARBA" id="ARBA00023002"/>
    </source>
</evidence>
<feature type="transmembrane region" description="Helical" evidence="10">
    <location>
        <begin position="381"/>
        <end position="398"/>
    </location>
</feature>
<dbReference type="CDD" id="cd06186">
    <property type="entry name" value="NOX_Duox_like_FAD_NADP"/>
    <property type="match status" value="1"/>
</dbReference>
<comment type="subcellular location">
    <subcellularLocation>
        <location evidence="1">Membrane</location>
        <topology evidence="1">Multi-pass membrane protein</topology>
    </subcellularLocation>
</comment>
<dbReference type="GO" id="GO:0006879">
    <property type="term" value="P:intracellular iron ion homeostasis"/>
    <property type="evidence" value="ECO:0007669"/>
    <property type="project" value="TreeGrafter"/>
</dbReference>
<dbReference type="AlphaFoldDB" id="A0A8E2FDG8"/>
<accession>A0A8E2FDG8</accession>
<feature type="transmembrane region" description="Helical" evidence="10">
    <location>
        <begin position="313"/>
        <end position="331"/>
    </location>
</feature>
<dbReference type="Pfam" id="PF08022">
    <property type="entry name" value="FAD_binding_8"/>
    <property type="match status" value="1"/>
</dbReference>
<gene>
    <name evidence="12" type="ORF">AOQ84DRAFT_220669</name>
</gene>
<dbReference type="SFLD" id="SFLDS00052">
    <property type="entry name" value="Ferric_Reductase_Domain"/>
    <property type="match status" value="1"/>
</dbReference>
<feature type="transmembrane region" description="Helical" evidence="10">
    <location>
        <begin position="351"/>
        <end position="369"/>
    </location>
</feature>
<evidence type="ECO:0000256" key="6">
    <source>
        <dbReference type="ARBA" id="ARBA00022989"/>
    </source>
</evidence>
<dbReference type="GO" id="GO:0005886">
    <property type="term" value="C:plasma membrane"/>
    <property type="evidence" value="ECO:0007669"/>
    <property type="project" value="TreeGrafter"/>
</dbReference>
<dbReference type="GO" id="GO:0015677">
    <property type="term" value="P:copper ion import"/>
    <property type="evidence" value="ECO:0007669"/>
    <property type="project" value="TreeGrafter"/>
</dbReference>
<sequence length="717" mass="80549">MPQNNGRFDKLEVDNMDLIEFSGENRSLHLLPAKKAWWLKLFRKGLLSGSPGEQEAGKANDRCKGGMTRCKNPGSDDGLVGREVSFTLAVWQLSPVLHLHSWRAEHEFMASGTTSRINAHARSILSDITDKDPFAYSHGLEGVDQHGNYLWVNVLVICFGAICALTLILRLTKMFLAHLRHMATMGNLDRQAFWANNQTWWWPALKKHLLLAPLWKNRHNRPLQLSSAITNGTLPSRFHTLLLVVYVMSNIAYCLVLPWNRPVSESVVAALRGRSGSLAALNLIPTVLFALRNNPLIPLLKVSYDSFNLLHRWAARLVIIESIVHTLAWLVNTYHDGKWHGVAHLLGTEVSYQWGMVASVVFMFIAIQASAPIRHSFYETFLNIHRIAAMVALIGVYVHLDTHRLTQLPWIRIVFTLWGMEWLFRIARIIFYNVSARRVTHVKVEALAGEACRVTFDMVRPWHPRPGCHVHIYLPTVSLWASHPFSVAWSTPSKHSLPRGSGLPITEKDMEALSLRPRSNTLSLVVRARTGMTRTLYDRACASPDSTFTTWGAVEGPYGGHDSLASYGTVVLFAAGVGITHQVPFIRGLVTGYADSTVAARKVVLVWSVTETQCLEWVKPWMDEILALPRRKDVLRIMLFITKPRSTFEIRSPSETVMMFPGRCPVQTILDREISEREGAVAVTVCGAGGFADSVRAAVRKRVDVGCVDFIEEAFTY</sequence>
<dbReference type="InterPro" id="IPR039261">
    <property type="entry name" value="FNR_nucleotide-bd"/>
</dbReference>
<name>A0A8E2FDG8_9PEZI</name>
<dbReference type="InterPro" id="IPR017927">
    <property type="entry name" value="FAD-bd_FR_type"/>
</dbReference>
<dbReference type="InterPro" id="IPR013121">
    <property type="entry name" value="Fe_red_NAD-bd_6"/>
</dbReference>
<dbReference type="GO" id="GO:0000293">
    <property type="term" value="F:ferric-chelate reductase activity"/>
    <property type="evidence" value="ECO:0007669"/>
    <property type="project" value="UniProtKB-ARBA"/>
</dbReference>
<dbReference type="PANTHER" id="PTHR32361:SF12">
    <property type="entry name" value="PUTATIVE (AFU_ORTHOLOGUE AFUA_1G14340)-RELATED"/>
    <property type="match status" value="1"/>
</dbReference>
<dbReference type="InterPro" id="IPR051410">
    <property type="entry name" value="Ferric/Cupric_Reductase"/>
</dbReference>
<keyword evidence="5" id="KW-0249">Electron transport</keyword>
<evidence type="ECO:0000256" key="8">
    <source>
        <dbReference type="ARBA" id="ARBA00023065"/>
    </source>
</evidence>
<keyword evidence="6 10" id="KW-1133">Transmembrane helix</keyword>
<keyword evidence="8" id="KW-0406">Ion transport</keyword>
<evidence type="ECO:0000259" key="11">
    <source>
        <dbReference type="PROSITE" id="PS51384"/>
    </source>
</evidence>